<name>A0ABN8PDL9_9CNID</name>
<proteinExistence type="predicted"/>
<dbReference type="EMBL" id="CALNXI010000820">
    <property type="protein sequence ID" value="CAH3141541.1"/>
    <property type="molecule type" value="Genomic_DNA"/>
</dbReference>
<evidence type="ECO:0000313" key="4">
    <source>
        <dbReference type="EMBL" id="CAH3141541.1"/>
    </source>
</evidence>
<feature type="coiled-coil region" evidence="1">
    <location>
        <begin position="184"/>
        <end position="218"/>
    </location>
</feature>
<keyword evidence="1" id="KW-0175">Coiled coil</keyword>
<evidence type="ECO:0000313" key="5">
    <source>
        <dbReference type="Proteomes" id="UP001159427"/>
    </source>
</evidence>
<protein>
    <recommendedName>
        <fullName evidence="3">BEN domain-containing protein</fullName>
    </recommendedName>
</protein>
<dbReference type="SMART" id="SM01025">
    <property type="entry name" value="BEN"/>
    <property type="match status" value="1"/>
</dbReference>
<keyword evidence="5" id="KW-1185">Reference proteome</keyword>
<organism evidence="4 5">
    <name type="scientific">Porites evermanni</name>
    <dbReference type="NCBI Taxonomy" id="104178"/>
    <lineage>
        <taxon>Eukaryota</taxon>
        <taxon>Metazoa</taxon>
        <taxon>Cnidaria</taxon>
        <taxon>Anthozoa</taxon>
        <taxon>Hexacorallia</taxon>
        <taxon>Scleractinia</taxon>
        <taxon>Fungiina</taxon>
        <taxon>Poritidae</taxon>
        <taxon>Porites</taxon>
    </lineage>
</organism>
<accession>A0ABN8PDL9</accession>
<evidence type="ECO:0000256" key="2">
    <source>
        <dbReference type="SAM" id="MobiDB-lite"/>
    </source>
</evidence>
<sequence length="431" mass="48654">MSLNDKVKVIWKTNCQWRDRPHWPERRDLKLNENDGNGKELSALEPGDAVKMKFGSRWYDAEVCEKWESRKSKKVLMACSFIYAGQTIQNPVSQMPTQTEVNVPVTDPYALFLAEQQKREAIWSVNHAAKKPKTADVESLTTNTPTKRNDNVATQTPGAKTLAINVATQTSPTLQQSDELSLLKRELQERDKRLFKAVEKVEETIALMQNKMTAALERIGERLDCLEAVPVNSDLTPLVNFNDSTLPAVEMMEETLTDISTIDTNALCTLSESFSTTCSPVVPQLSERHASSSPAIRYVSEYLVSDSPVHVTGVVTDELIRSCVTPRKVHRVREALDAESERDRCAIRLLKQFFTKEELAMGNTEGNFNKSPLDRTRLHSLKVLVFTKFRVGPDEDEGKCWRTVKTKINAKCRAQRFAISGRIGIENLRPN</sequence>
<comment type="caution">
    <text evidence="4">The sequence shown here is derived from an EMBL/GenBank/DDBJ whole genome shotgun (WGS) entry which is preliminary data.</text>
</comment>
<feature type="region of interest" description="Disordered" evidence="2">
    <location>
        <begin position="134"/>
        <end position="154"/>
    </location>
</feature>
<evidence type="ECO:0000259" key="3">
    <source>
        <dbReference type="SMART" id="SM01025"/>
    </source>
</evidence>
<dbReference type="InterPro" id="IPR018379">
    <property type="entry name" value="BEN_domain"/>
</dbReference>
<dbReference type="Pfam" id="PF10523">
    <property type="entry name" value="BEN"/>
    <property type="match status" value="1"/>
</dbReference>
<evidence type="ECO:0000256" key="1">
    <source>
        <dbReference type="SAM" id="Coils"/>
    </source>
</evidence>
<reference evidence="4 5" key="1">
    <citation type="submission" date="2022-05" db="EMBL/GenBank/DDBJ databases">
        <authorList>
            <consortium name="Genoscope - CEA"/>
            <person name="William W."/>
        </authorList>
    </citation>
    <scope>NUCLEOTIDE SEQUENCE [LARGE SCALE GENOMIC DNA]</scope>
</reference>
<feature type="domain" description="BEN" evidence="3">
    <location>
        <begin position="343"/>
        <end position="419"/>
    </location>
</feature>
<gene>
    <name evidence="4" type="ORF">PEVE_00042215</name>
</gene>
<dbReference type="Proteomes" id="UP001159427">
    <property type="component" value="Unassembled WGS sequence"/>
</dbReference>
<feature type="compositionally biased region" description="Polar residues" evidence="2">
    <location>
        <begin position="139"/>
        <end position="154"/>
    </location>
</feature>